<dbReference type="PROSITE" id="PS00036">
    <property type="entry name" value="BZIP_BASIC"/>
    <property type="match status" value="1"/>
</dbReference>
<dbReference type="InterPro" id="IPR004827">
    <property type="entry name" value="bZIP"/>
</dbReference>
<dbReference type="RefSeq" id="XP_059319593.1">
    <property type="nucleotide sequence ID" value="XM_059463686.1"/>
</dbReference>
<dbReference type="GO" id="GO:0003700">
    <property type="term" value="F:DNA-binding transcription factor activity"/>
    <property type="evidence" value="ECO:0007669"/>
    <property type="project" value="InterPro"/>
</dbReference>
<dbReference type="EMBL" id="KV460235">
    <property type="protein sequence ID" value="OBT95409.2"/>
    <property type="molecule type" value="Genomic_DNA"/>
</dbReference>
<dbReference type="Proteomes" id="UP000091956">
    <property type="component" value="Unassembled WGS sequence"/>
</dbReference>
<evidence type="ECO:0000259" key="3">
    <source>
        <dbReference type="PROSITE" id="PS50217"/>
    </source>
</evidence>
<feature type="region of interest" description="Disordered" evidence="2">
    <location>
        <begin position="28"/>
        <end position="154"/>
    </location>
</feature>
<keyword evidence="1" id="KW-0175">Coiled coil</keyword>
<dbReference type="GeneID" id="28838625"/>
<feature type="compositionally biased region" description="Low complexity" evidence="2">
    <location>
        <begin position="106"/>
        <end position="127"/>
    </location>
</feature>
<dbReference type="InterPro" id="IPR046347">
    <property type="entry name" value="bZIP_sf"/>
</dbReference>
<dbReference type="AlphaFoldDB" id="A0A1B8GHW1"/>
<organism evidence="4 5">
    <name type="scientific">Pseudogymnoascus verrucosus</name>
    <dbReference type="NCBI Taxonomy" id="342668"/>
    <lineage>
        <taxon>Eukaryota</taxon>
        <taxon>Fungi</taxon>
        <taxon>Dikarya</taxon>
        <taxon>Ascomycota</taxon>
        <taxon>Pezizomycotina</taxon>
        <taxon>Leotiomycetes</taxon>
        <taxon>Thelebolales</taxon>
        <taxon>Thelebolaceae</taxon>
        <taxon>Pseudogymnoascus</taxon>
    </lineage>
</organism>
<evidence type="ECO:0000313" key="4">
    <source>
        <dbReference type="EMBL" id="OBT95409.2"/>
    </source>
</evidence>
<keyword evidence="5" id="KW-1185">Reference proteome</keyword>
<evidence type="ECO:0000313" key="5">
    <source>
        <dbReference type="Proteomes" id="UP000091956"/>
    </source>
</evidence>
<protein>
    <recommendedName>
        <fullName evidence="3">BZIP domain-containing protein</fullName>
    </recommendedName>
</protein>
<name>A0A1B8GHW1_9PEZI</name>
<feature type="compositionally biased region" description="Basic residues" evidence="2">
    <location>
        <begin position="67"/>
        <end position="83"/>
    </location>
</feature>
<dbReference type="PROSITE" id="PS50217">
    <property type="entry name" value="BZIP"/>
    <property type="match status" value="1"/>
</dbReference>
<gene>
    <name evidence="4" type="ORF">VE01_05239</name>
</gene>
<dbReference type="SUPFAM" id="SSF57959">
    <property type="entry name" value="Leucine zipper domain"/>
    <property type="match status" value="1"/>
</dbReference>
<feature type="coiled-coil region" evidence="1">
    <location>
        <begin position="171"/>
        <end position="198"/>
    </location>
</feature>
<accession>A0A1B8GHW1</accession>
<evidence type="ECO:0000256" key="1">
    <source>
        <dbReference type="SAM" id="Coils"/>
    </source>
</evidence>
<proteinExistence type="predicted"/>
<dbReference type="Pfam" id="PF00170">
    <property type="entry name" value="bZIP_1"/>
    <property type="match status" value="1"/>
</dbReference>
<evidence type="ECO:0000256" key="2">
    <source>
        <dbReference type="SAM" id="MobiDB-lite"/>
    </source>
</evidence>
<reference evidence="5" key="2">
    <citation type="journal article" date="2018" name="Nat. Commun.">
        <title>Extreme sensitivity to ultraviolet light in the fungal pathogen causing white-nose syndrome of bats.</title>
        <authorList>
            <person name="Palmer J.M."/>
            <person name="Drees K.P."/>
            <person name="Foster J.T."/>
            <person name="Lindner D.L."/>
        </authorList>
    </citation>
    <scope>NUCLEOTIDE SEQUENCE [LARGE SCALE GENOMIC DNA]</scope>
    <source>
        <strain evidence="5">UAMH 10579</strain>
    </source>
</reference>
<feature type="compositionally biased region" description="Pro residues" evidence="2">
    <location>
        <begin position="36"/>
        <end position="47"/>
    </location>
</feature>
<sequence>MTSPSSTASSPIPGDAYFADLYPLASPIHSRSPSPIYAPPPPPPPSAPCHKSNHKQNHNHNQPLHNTHTHIQRHNTAHTHRPAPYRPRLDFAPPKGGAYRPSLSFLPSGGTSPASTSASPLTPESPIGGSGGEGEKYTPLKEEERDCGGDRVSAQKMKRRAQNRAAQRAFRARQTERVAELEREVEGLRRELEVLRGTIRGKGGKGGIGR</sequence>
<reference evidence="4 5" key="1">
    <citation type="submission" date="2016-03" db="EMBL/GenBank/DDBJ databases">
        <title>Comparative genomics of Pseudogymnoascus destructans, the fungus causing white-nose syndrome of bats.</title>
        <authorList>
            <person name="Palmer J.M."/>
            <person name="Drees K.P."/>
            <person name="Foster J.T."/>
            <person name="Lindner D.L."/>
        </authorList>
    </citation>
    <scope>NUCLEOTIDE SEQUENCE [LARGE SCALE GENOMIC DNA]</scope>
    <source>
        <strain evidence="4 5">UAMH 10579</strain>
    </source>
</reference>
<dbReference type="Gene3D" id="1.20.5.170">
    <property type="match status" value="1"/>
</dbReference>
<feature type="domain" description="BZIP" evidence="3">
    <location>
        <begin position="153"/>
        <end position="196"/>
    </location>
</feature>
<feature type="compositionally biased region" description="Basic and acidic residues" evidence="2">
    <location>
        <begin position="133"/>
        <end position="149"/>
    </location>
</feature>